<dbReference type="AlphaFoldDB" id="A0A9X0A1V1"/>
<gene>
    <name evidence="12" type="ORF">OS493_017244</name>
</gene>
<feature type="domain" description="UEV" evidence="11">
    <location>
        <begin position="1"/>
        <end position="144"/>
    </location>
</feature>
<dbReference type="PROSITE" id="PS51312">
    <property type="entry name" value="SB"/>
    <property type="match status" value="1"/>
</dbReference>
<proteinExistence type="inferred from homology"/>
<dbReference type="SUPFAM" id="SSF140111">
    <property type="entry name" value="Endosomal sorting complex assembly domain"/>
    <property type="match status" value="1"/>
</dbReference>
<dbReference type="GO" id="GO:0000813">
    <property type="term" value="C:ESCRT I complex"/>
    <property type="evidence" value="ECO:0007669"/>
    <property type="project" value="TreeGrafter"/>
</dbReference>
<evidence type="ECO:0000259" key="11">
    <source>
        <dbReference type="PROSITE" id="PS51322"/>
    </source>
</evidence>
<evidence type="ECO:0000313" key="13">
    <source>
        <dbReference type="Proteomes" id="UP001163046"/>
    </source>
</evidence>
<keyword evidence="3 7" id="KW-0813">Transport</keyword>
<feature type="compositionally biased region" description="Low complexity" evidence="9">
    <location>
        <begin position="185"/>
        <end position="199"/>
    </location>
</feature>
<evidence type="ECO:0000256" key="6">
    <source>
        <dbReference type="ARBA" id="ARBA00023054"/>
    </source>
</evidence>
<dbReference type="Gene3D" id="3.10.110.10">
    <property type="entry name" value="Ubiquitin Conjugating Enzyme"/>
    <property type="match status" value="1"/>
</dbReference>
<feature type="coiled-coil region" evidence="8">
    <location>
        <begin position="291"/>
        <end position="360"/>
    </location>
</feature>
<evidence type="ECO:0000256" key="7">
    <source>
        <dbReference type="PROSITE-ProRule" id="PRU00644"/>
    </source>
</evidence>
<dbReference type="PANTHER" id="PTHR23306">
    <property type="entry name" value="TUMOR SUSCEPTIBILITY GENE 101 PROTEIN-RELATED"/>
    <property type="match status" value="1"/>
</dbReference>
<evidence type="ECO:0000256" key="4">
    <source>
        <dbReference type="ARBA" id="ARBA00022753"/>
    </source>
</evidence>
<dbReference type="PROSITE" id="PS51322">
    <property type="entry name" value="UEV"/>
    <property type="match status" value="1"/>
</dbReference>
<dbReference type="InterPro" id="IPR052070">
    <property type="entry name" value="ESCRT-I_UEV_domain"/>
</dbReference>
<dbReference type="PANTHER" id="PTHR23306:SF3">
    <property type="entry name" value="TUMOR SUPPRESSOR PROTEIN 101"/>
    <property type="match status" value="1"/>
</dbReference>
<dbReference type="Gene3D" id="6.10.250.370">
    <property type="match status" value="1"/>
</dbReference>
<keyword evidence="13" id="KW-1185">Reference proteome</keyword>
<evidence type="ECO:0000256" key="1">
    <source>
        <dbReference type="ARBA" id="ARBA00004177"/>
    </source>
</evidence>
<dbReference type="CDD" id="cd11685">
    <property type="entry name" value="UEV_TSG101-like"/>
    <property type="match status" value="1"/>
</dbReference>
<evidence type="ECO:0000256" key="5">
    <source>
        <dbReference type="ARBA" id="ARBA00022927"/>
    </source>
</evidence>
<evidence type="ECO:0000256" key="3">
    <source>
        <dbReference type="ARBA" id="ARBA00022448"/>
    </source>
</evidence>
<dbReference type="Pfam" id="PF09454">
    <property type="entry name" value="Vps23_core"/>
    <property type="match status" value="1"/>
</dbReference>
<reference evidence="12" key="1">
    <citation type="submission" date="2023-01" db="EMBL/GenBank/DDBJ databases">
        <title>Genome assembly of the deep-sea coral Lophelia pertusa.</title>
        <authorList>
            <person name="Herrera S."/>
            <person name="Cordes E."/>
        </authorList>
    </citation>
    <scope>NUCLEOTIDE SEQUENCE</scope>
    <source>
        <strain evidence="12">USNM1676648</strain>
        <tissue evidence="12">Polyp</tissue>
    </source>
</reference>
<dbReference type="InterPro" id="IPR016135">
    <property type="entry name" value="UBQ-conjugating_enzyme/RWD"/>
</dbReference>
<comment type="similarity">
    <text evidence="2">Belongs to the ubiquitin-conjugating enzyme family. UEV subfamily.</text>
</comment>
<evidence type="ECO:0000256" key="9">
    <source>
        <dbReference type="SAM" id="MobiDB-lite"/>
    </source>
</evidence>
<evidence type="ECO:0000259" key="10">
    <source>
        <dbReference type="PROSITE" id="PS51312"/>
    </source>
</evidence>
<keyword evidence="6 8" id="KW-0175">Coiled coil</keyword>
<dbReference type="OrthoDB" id="306304at2759"/>
<dbReference type="Pfam" id="PF05743">
    <property type="entry name" value="UEV"/>
    <property type="match status" value="1"/>
</dbReference>
<evidence type="ECO:0008006" key="14">
    <source>
        <dbReference type="Google" id="ProtNLM"/>
    </source>
</evidence>
<evidence type="ECO:0000256" key="2">
    <source>
        <dbReference type="ARBA" id="ARBA00009594"/>
    </source>
</evidence>
<dbReference type="InterPro" id="IPR037202">
    <property type="entry name" value="ESCRT_assembly_dom"/>
</dbReference>
<feature type="domain" description="SB" evidence="10">
    <location>
        <begin position="374"/>
        <end position="442"/>
    </location>
</feature>
<dbReference type="Proteomes" id="UP001163046">
    <property type="component" value="Unassembled WGS sequence"/>
</dbReference>
<feature type="region of interest" description="Disordered" evidence="9">
    <location>
        <begin position="142"/>
        <end position="274"/>
    </location>
</feature>
<evidence type="ECO:0000313" key="12">
    <source>
        <dbReference type="EMBL" id="KAJ7391550.1"/>
    </source>
</evidence>
<keyword evidence="4" id="KW-0967">Endosome</keyword>
<dbReference type="InterPro" id="IPR008883">
    <property type="entry name" value="UEV_N"/>
</dbReference>
<keyword evidence="5 7" id="KW-0653">Protein transport</keyword>
<organism evidence="12 13">
    <name type="scientific">Desmophyllum pertusum</name>
    <dbReference type="NCBI Taxonomy" id="174260"/>
    <lineage>
        <taxon>Eukaryota</taxon>
        <taxon>Metazoa</taxon>
        <taxon>Cnidaria</taxon>
        <taxon>Anthozoa</taxon>
        <taxon>Hexacorallia</taxon>
        <taxon>Scleractinia</taxon>
        <taxon>Caryophylliina</taxon>
        <taxon>Caryophylliidae</taxon>
        <taxon>Desmophyllum</taxon>
    </lineage>
</organism>
<dbReference type="GO" id="GO:0015031">
    <property type="term" value="P:protein transport"/>
    <property type="evidence" value="ECO:0007669"/>
    <property type="project" value="UniProtKB-UniRule"/>
</dbReference>
<sequence length="443" mass="49428">MAMDPHLRNKLTKYQHKDLCLQDVARTLHQYNNLVPDLQKFTHNDGREVDLLAMNGTLPVPIRGVTYNIPVCIWLQENHPYVPPLVFVRPTSTMAIKASQHVDTNGKVYHPFLHEWSYPRSDLAALLQILCGIFATQPPVYSRNTPAPPQPTNYNRPQQPGYHPPQYGGYPHNQAASPPYPVGGPARMPMPAQMPMPGNSPGGTGGTRPPYHPPYPSPGRAGMGQSNPPYPVTNQSSYPTNTQSSYPGATGSPSATQANMVTSGTTTTSHNNLGEDDIKASLRSAVEDKIRRSTRALFEQAQIELDELNRTQHELKQGSEKLQDILQKLEREQADVDNDIKLLTQKNEEIAEVVTKLEANSDNLDIDDAVVTTAPLYNQIFNLFTEENAVEDTIYYLSESLRKEAIDLELFLKHVRILSRKQFMLRALLHKARQTAGLREVAG</sequence>
<feature type="compositionally biased region" description="Low complexity" evidence="9">
    <location>
        <begin position="157"/>
        <end position="172"/>
    </location>
</feature>
<name>A0A9X0A1V1_9CNID</name>
<dbReference type="Gene3D" id="6.10.140.820">
    <property type="match status" value="1"/>
</dbReference>
<evidence type="ECO:0000256" key="8">
    <source>
        <dbReference type="SAM" id="Coils"/>
    </source>
</evidence>
<accession>A0A9X0A1V1</accession>
<feature type="compositionally biased region" description="Polar residues" evidence="9">
    <location>
        <begin position="224"/>
        <end position="272"/>
    </location>
</feature>
<dbReference type="InterPro" id="IPR017916">
    <property type="entry name" value="SB_dom"/>
</dbReference>
<dbReference type="GO" id="GO:0008333">
    <property type="term" value="P:endosome to lysosome transport"/>
    <property type="evidence" value="ECO:0007669"/>
    <property type="project" value="TreeGrafter"/>
</dbReference>
<protein>
    <recommendedName>
        <fullName evidence="14">Tumor susceptibility gene 101 protein</fullName>
    </recommendedName>
</protein>
<comment type="caution">
    <text evidence="12">The sequence shown here is derived from an EMBL/GenBank/DDBJ whole genome shotgun (WGS) entry which is preliminary data.</text>
</comment>
<dbReference type="SUPFAM" id="SSF54495">
    <property type="entry name" value="UBC-like"/>
    <property type="match status" value="1"/>
</dbReference>
<comment type="subcellular location">
    <subcellularLocation>
        <location evidence="1">Endosome</location>
    </subcellularLocation>
</comment>
<dbReference type="GO" id="GO:0043130">
    <property type="term" value="F:ubiquitin binding"/>
    <property type="evidence" value="ECO:0007669"/>
    <property type="project" value="TreeGrafter"/>
</dbReference>
<dbReference type="EMBL" id="MU825405">
    <property type="protein sequence ID" value="KAJ7391550.1"/>
    <property type="molecule type" value="Genomic_DNA"/>
</dbReference>